<reference evidence="8 9" key="1">
    <citation type="submission" date="2021-12" db="EMBL/GenBank/DDBJ databases">
        <title>Discovery of the Pendulisporaceae a myxobacterial family with distinct sporulation behavior and unique specialized metabolism.</title>
        <authorList>
            <person name="Garcia R."/>
            <person name="Popoff A."/>
            <person name="Bader C.D."/>
            <person name="Loehr J."/>
            <person name="Walesch S."/>
            <person name="Walt C."/>
            <person name="Boldt J."/>
            <person name="Bunk B."/>
            <person name="Haeckl F.J.F.P.J."/>
            <person name="Gunesch A.P."/>
            <person name="Birkelbach J."/>
            <person name="Nuebel U."/>
            <person name="Pietschmann T."/>
            <person name="Bach T."/>
            <person name="Mueller R."/>
        </authorList>
    </citation>
    <scope>NUCLEOTIDE SEQUENCE [LARGE SCALE GENOMIC DNA]</scope>
    <source>
        <strain evidence="8 9">MSr12523</strain>
    </source>
</reference>
<protein>
    <submittedName>
        <fullName evidence="8">Sigma 54-interacting transcriptional regulator</fullName>
    </submittedName>
</protein>
<keyword evidence="2" id="KW-0067">ATP-binding</keyword>
<sequence length="436" mass="47487">MAGDDRNEELSTVADKTPSASSTAPLYVLRVVGGPGTGKTLVLDWNKAPQALVGQSQVCELAIPDPRVSRRHLSLTAEGNVVRLVDLQSTNGTRIGGARVVEALLEGGEAIELGDSVLRVARAGEIRMDALERDRFGRVLGKSQAMQRLFAACEALANSTLPVILEGETGTGKELLAEAMHETGPRAAAPFVVFDCAAHEEGAALEALFGGPRGPGALEQARGGTLVIDEIGELGLQAQSRLATILDRGELRREGEIDAIRANVRFIATTRDDLDRLVEEKKFREELLFRFAGARIQVPPLRQRHGDVELIARHFWKLFGGAGEIPKRLVLQLGRHPWPGNVQELEHAVSRATVLGDETEIASTRAPDRDKPADYLDHVLTMGLAMPSARQRVIREFERRFVERAVREHGGNVTRAAAASGLTRRYFHMLLAKNKA</sequence>
<accession>A0ABZ2K6T8</accession>
<dbReference type="SUPFAM" id="SSF46689">
    <property type="entry name" value="Homeodomain-like"/>
    <property type="match status" value="1"/>
</dbReference>
<dbReference type="CDD" id="cd00060">
    <property type="entry name" value="FHA"/>
    <property type="match status" value="1"/>
</dbReference>
<evidence type="ECO:0000256" key="2">
    <source>
        <dbReference type="ARBA" id="ARBA00022840"/>
    </source>
</evidence>
<evidence type="ECO:0000313" key="9">
    <source>
        <dbReference type="Proteomes" id="UP001379533"/>
    </source>
</evidence>
<gene>
    <name evidence="8" type="ORF">LZC95_37115</name>
</gene>
<evidence type="ECO:0000259" key="7">
    <source>
        <dbReference type="PROSITE" id="PS51062"/>
    </source>
</evidence>
<dbReference type="SUPFAM" id="SSF49879">
    <property type="entry name" value="SMAD/FHA domain"/>
    <property type="match status" value="1"/>
</dbReference>
<keyword evidence="9" id="KW-1185">Reference proteome</keyword>
<feature type="domain" description="Runt" evidence="7">
    <location>
        <begin position="1"/>
        <end position="71"/>
    </location>
</feature>
<dbReference type="CDD" id="cd00009">
    <property type="entry name" value="AAA"/>
    <property type="match status" value="1"/>
</dbReference>
<dbReference type="InterPro" id="IPR032030">
    <property type="entry name" value="YscD_cytoplasmic_dom"/>
</dbReference>
<dbReference type="SUPFAM" id="SSF52540">
    <property type="entry name" value="P-loop containing nucleoside triphosphate hydrolases"/>
    <property type="match status" value="1"/>
</dbReference>
<dbReference type="InterPro" id="IPR058031">
    <property type="entry name" value="AAA_lid_NorR"/>
</dbReference>
<organism evidence="8 9">
    <name type="scientific">Pendulispora brunnea</name>
    <dbReference type="NCBI Taxonomy" id="2905690"/>
    <lineage>
        <taxon>Bacteria</taxon>
        <taxon>Pseudomonadati</taxon>
        <taxon>Myxococcota</taxon>
        <taxon>Myxococcia</taxon>
        <taxon>Myxococcales</taxon>
        <taxon>Sorangiineae</taxon>
        <taxon>Pendulisporaceae</taxon>
        <taxon>Pendulispora</taxon>
    </lineage>
</organism>
<dbReference type="Pfam" id="PF00158">
    <property type="entry name" value="Sigma54_activat"/>
    <property type="match status" value="1"/>
</dbReference>
<dbReference type="PANTHER" id="PTHR32071">
    <property type="entry name" value="TRANSCRIPTIONAL REGULATORY PROTEIN"/>
    <property type="match status" value="1"/>
</dbReference>
<dbReference type="Gene3D" id="3.40.50.300">
    <property type="entry name" value="P-loop containing nucleotide triphosphate hydrolases"/>
    <property type="match status" value="1"/>
</dbReference>
<dbReference type="Proteomes" id="UP001379533">
    <property type="component" value="Chromosome"/>
</dbReference>
<dbReference type="RefSeq" id="WP_394842681.1">
    <property type="nucleotide sequence ID" value="NZ_CP089982.1"/>
</dbReference>
<proteinExistence type="predicted"/>
<evidence type="ECO:0000256" key="4">
    <source>
        <dbReference type="ARBA" id="ARBA00023163"/>
    </source>
</evidence>
<dbReference type="InterPro" id="IPR009057">
    <property type="entry name" value="Homeodomain-like_sf"/>
</dbReference>
<dbReference type="Pfam" id="PF25601">
    <property type="entry name" value="AAA_lid_14"/>
    <property type="match status" value="1"/>
</dbReference>
<dbReference type="Pfam" id="PF02954">
    <property type="entry name" value="HTH_8"/>
    <property type="match status" value="1"/>
</dbReference>
<dbReference type="InterPro" id="IPR000253">
    <property type="entry name" value="FHA_dom"/>
</dbReference>
<dbReference type="PROSITE" id="PS51062">
    <property type="entry name" value="RUNT"/>
    <property type="match status" value="1"/>
</dbReference>
<dbReference type="InterPro" id="IPR003593">
    <property type="entry name" value="AAA+_ATPase"/>
</dbReference>
<dbReference type="PROSITE" id="PS00675">
    <property type="entry name" value="SIGMA54_INTERACT_1"/>
    <property type="match status" value="1"/>
</dbReference>
<evidence type="ECO:0000259" key="5">
    <source>
        <dbReference type="PROSITE" id="PS50006"/>
    </source>
</evidence>
<name>A0ABZ2K6T8_9BACT</name>
<dbReference type="InterPro" id="IPR002197">
    <property type="entry name" value="HTH_Fis"/>
</dbReference>
<dbReference type="EMBL" id="CP089982">
    <property type="protein sequence ID" value="WXA92061.1"/>
    <property type="molecule type" value="Genomic_DNA"/>
</dbReference>
<evidence type="ECO:0000256" key="3">
    <source>
        <dbReference type="ARBA" id="ARBA00023015"/>
    </source>
</evidence>
<dbReference type="PROSITE" id="PS50045">
    <property type="entry name" value="SIGMA54_INTERACT_4"/>
    <property type="match status" value="1"/>
</dbReference>
<dbReference type="Gene3D" id="1.10.10.60">
    <property type="entry name" value="Homeodomain-like"/>
    <property type="match status" value="1"/>
</dbReference>
<dbReference type="InterPro" id="IPR008984">
    <property type="entry name" value="SMAD_FHA_dom_sf"/>
</dbReference>
<keyword evidence="4" id="KW-0804">Transcription</keyword>
<dbReference type="PROSITE" id="PS50006">
    <property type="entry name" value="FHA_DOMAIN"/>
    <property type="match status" value="1"/>
</dbReference>
<evidence type="ECO:0000313" key="8">
    <source>
        <dbReference type="EMBL" id="WXA92061.1"/>
    </source>
</evidence>
<dbReference type="SMART" id="SM00240">
    <property type="entry name" value="FHA"/>
    <property type="match status" value="1"/>
</dbReference>
<dbReference type="Pfam" id="PF16697">
    <property type="entry name" value="Yop-YscD_cpl"/>
    <property type="match status" value="1"/>
</dbReference>
<dbReference type="Gene3D" id="1.10.8.60">
    <property type="match status" value="1"/>
</dbReference>
<dbReference type="InterPro" id="IPR027417">
    <property type="entry name" value="P-loop_NTPase"/>
</dbReference>
<keyword evidence="3" id="KW-0805">Transcription regulation</keyword>
<feature type="domain" description="FHA" evidence="5">
    <location>
        <begin position="51"/>
        <end position="100"/>
    </location>
</feature>
<dbReference type="InterPro" id="IPR025662">
    <property type="entry name" value="Sigma_54_int_dom_ATP-bd_1"/>
</dbReference>
<evidence type="ECO:0000256" key="1">
    <source>
        <dbReference type="ARBA" id="ARBA00022741"/>
    </source>
</evidence>
<feature type="domain" description="Sigma-54 factor interaction" evidence="6">
    <location>
        <begin position="139"/>
        <end position="354"/>
    </location>
</feature>
<dbReference type="Gene3D" id="2.60.200.20">
    <property type="match status" value="1"/>
</dbReference>
<dbReference type="InterPro" id="IPR013524">
    <property type="entry name" value="Runt_dom"/>
</dbReference>
<dbReference type="SMART" id="SM00382">
    <property type="entry name" value="AAA"/>
    <property type="match status" value="1"/>
</dbReference>
<keyword evidence="1" id="KW-0547">Nucleotide-binding</keyword>
<dbReference type="InterPro" id="IPR002078">
    <property type="entry name" value="Sigma_54_int"/>
</dbReference>
<evidence type="ECO:0000259" key="6">
    <source>
        <dbReference type="PROSITE" id="PS50045"/>
    </source>
</evidence>